<organism evidence="1 2">
    <name type="scientific">Glossina palpalis gambiensis</name>
    <dbReference type="NCBI Taxonomy" id="67801"/>
    <lineage>
        <taxon>Eukaryota</taxon>
        <taxon>Metazoa</taxon>
        <taxon>Ecdysozoa</taxon>
        <taxon>Arthropoda</taxon>
        <taxon>Hexapoda</taxon>
        <taxon>Insecta</taxon>
        <taxon>Pterygota</taxon>
        <taxon>Neoptera</taxon>
        <taxon>Endopterygota</taxon>
        <taxon>Diptera</taxon>
        <taxon>Brachycera</taxon>
        <taxon>Muscomorpha</taxon>
        <taxon>Hippoboscoidea</taxon>
        <taxon>Glossinidae</taxon>
        <taxon>Glossina</taxon>
    </lineage>
</organism>
<evidence type="ECO:0000313" key="2">
    <source>
        <dbReference type="Proteomes" id="UP000092460"/>
    </source>
</evidence>
<dbReference type="AlphaFoldDB" id="A0A1B0BVX3"/>
<evidence type="ECO:0000313" key="1">
    <source>
        <dbReference type="EnsemblMetazoa" id="GPPI042188-PA"/>
    </source>
</evidence>
<protein>
    <submittedName>
        <fullName evidence="1">Uncharacterized protein</fullName>
    </submittedName>
</protein>
<dbReference type="Proteomes" id="UP000092460">
    <property type="component" value="Unassembled WGS sequence"/>
</dbReference>
<name>A0A1B0BVX3_9MUSC</name>
<sequence>MSVRVGRPAIPARKYSKHVPFVVITLLASMCIHWPQGTNSRKNAAALQVSPDRNELQPITFSQRGIRPLILTGKRNAAMALQAATTTAAPVMSPRITYNFSFRFKQRPPQSYVMPWPISTIGLSLADVPRNHSNE</sequence>
<reference evidence="1" key="2">
    <citation type="submission" date="2020-05" db="UniProtKB">
        <authorList>
            <consortium name="EnsemblMetazoa"/>
        </authorList>
    </citation>
    <scope>IDENTIFICATION</scope>
    <source>
        <strain evidence="1">IAEA</strain>
    </source>
</reference>
<dbReference type="VEuPathDB" id="VectorBase:GPPI042188"/>
<reference evidence="2" key="1">
    <citation type="submission" date="2015-01" db="EMBL/GenBank/DDBJ databases">
        <authorList>
            <person name="Aksoy S."/>
            <person name="Warren W."/>
            <person name="Wilson R.K."/>
        </authorList>
    </citation>
    <scope>NUCLEOTIDE SEQUENCE [LARGE SCALE GENOMIC DNA]</scope>
    <source>
        <strain evidence="2">IAEA</strain>
    </source>
</reference>
<accession>A0A1B0BVX3</accession>
<keyword evidence="2" id="KW-1185">Reference proteome</keyword>
<proteinExistence type="predicted"/>
<dbReference type="EnsemblMetazoa" id="GPPI042188-RA">
    <property type="protein sequence ID" value="GPPI042188-PA"/>
    <property type="gene ID" value="GPPI042188"/>
</dbReference>
<dbReference type="EMBL" id="JXJN01021510">
    <property type="status" value="NOT_ANNOTATED_CDS"/>
    <property type="molecule type" value="Genomic_DNA"/>
</dbReference>